<feature type="chain" id="PRO_5035237948" description="Phytocyanin domain-containing protein" evidence="1">
    <location>
        <begin position="27"/>
        <end position="123"/>
    </location>
</feature>
<evidence type="ECO:0000313" key="3">
    <source>
        <dbReference type="EMBL" id="KAF3943411.1"/>
    </source>
</evidence>
<dbReference type="EMBL" id="JRKL02012934">
    <property type="protein sequence ID" value="KAF3943411.1"/>
    <property type="molecule type" value="Genomic_DNA"/>
</dbReference>
<proteinExistence type="predicted"/>
<dbReference type="PANTHER" id="PTHR33021">
    <property type="entry name" value="BLUE COPPER PROTEIN"/>
    <property type="match status" value="1"/>
</dbReference>
<dbReference type="InterPro" id="IPR041844">
    <property type="entry name" value="Plantacyanin"/>
</dbReference>
<accession>A0A8J4Q6P2</accession>
<gene>
    <name evidence="3" type="ORF">CMV_030029</name>
</gene>
<dbReference type="GO" id="GO:0005886">
    <property type="term" value="C:plasma membrane"/>
    <property type="evidence" value="ECO:0007669"/>
    <property type="project" value="TreeGrafter"/>
</dbReference>
<feature type="signal peptide" evidence="1">
    <location>
        <begin position="1"/>
        <end position="26"/>
    </location>
</feature>
<comment type="caution">
    <text evidence="3">The sequence shown here is derived from an EMBL/GenBank/DDBJ whole genome shotgun (WGS) entry which is preliminary data.</text>
</comment>
<evidence type="ECO:0000313" key="4">
    <source>
        <dbReference type="Proteomes" id="UP000737018"/>
    </source>
</evidence>
<organism evidence="3 4">
    <name type="scientific">Castanea mollissima</name>
    <name type="common">Chinese chestnut</name>
    <dbReference type="NCBI Taxonomy" id="60419"/>
    <lineage>
        <taxon>Eukaryota</taxon>
        <taxon>Viridiplantae</taxon>
        <taxon>Streptophyta</taxon>
        <taxon>Embryophyta</taxon>
        <taxon>Tracheophyta</taxon>
        <taxon>Spermatophyta</taxon>
        <taxon>Magnoliopsida</taxon>
        <taxon>eudicotyledons</taxon>
        <taxon>Gunneridae</taxon>
        <taxon>Pentapetalae</taxon>
        <taxon>rosids</taxon>
        <taxon>fabids</taxon>
        <taxon>Fagales</taxon>
        <taxon>Fagaceae</taxon>
        <taxon>Castanea</taxon>
    </lineage>
</organism>
<dbReference type="OrthoDB" id="1934652at2759"/>
<dbReference type="InterPro" id="IPR003245">
    <property type="entry name" value="Phytocyanin_dom"/>
</dbReference>
<dbReference type="CDD" id="cd11013">
    <property type="entry name" value="Plantacyanin"/>
    <property type="match status" value="1"/>
</dbReference>
<dbReference type="AlphaFoldDB" id="A0A8J4Q6P2"/>
<evidence type="ECO:0000256" key="1">
    <source>
        <dbReference type="SAM" id="SignalP"/>
    </source>
</evidence>
<sequence length="123" mass="13505">MDLGRAILFSITVLCGLVLYCQTALAEEFLVGGPEGWSENISNWPPNGTTFHAGDVLEFVYDPREYNVVVVDKVGYETCRAPLGASANDSGNDQVYLEKGANYFICTKRGCCEKNMKIVIIAE</sequence>
<keyword evidence="1" id="KW-0732">Signal</keyword>
<dbReference type="Pfam" id="PF02298">
    <property type="entry name" value="Cu_bind_like"/>
    <property type="match status" value="1"/>
</dbReference>
<dbReference type="Gene3D" id="2.60.40.420">
    <property type="entry name" value="Cupredoxins - blue copper proteins"/>
    <property type="match status" value="1"/>
</dbReference>
<dbReference type="InterPro" id="IPR039391">
    <property type="entry name" value="Phytocyanin-like"/>
</dbReference>
<dbReference type="GO" id="GO:0009055">
    <property type="term" value="F:electron transfer activity"/>
    <property type="evidence" value="ECO:0007669"/>
    <property type="project" value="InterPro"/>
</dbReference>
<dbReference type="InterPro" id="IPR008972">
    <property type="entry name" value="Cupredoxin"/>
</dbReference>
<dbReference type="PROSITE" id="PS51485">
    <property type="entry name" value="PHYTOCYANIN"/>
    <property type="match status" value="1"/>
</dbReference>
<dbReference type="SUPFAM" id="SSF49503">
    <property type="entry name" value="Cupredoxins"/>
    <property type="match status" value="1"/>
</dbReference>
<feature type="domain" description="Phytocyanin" evidence="2">
    <location>
        <begin position="27"/>
        <end position="123"/>
    </location>
</feature>
<evidence type="ECO:0000259" key="2">
    <source>
        <dbReference type="PROSITE" id="PS51485"/>
    </source>
</evidence>
<name>A0A8J4Q6P2_9ROSI</name>
<dbReference type="Proteomes" id="UP000737018">
    <property type="component" value="Unassembled WGS sequence"/>
</dbReference>
<keyword evidence="4" id="KW-1185">Reference proteome</keyword>
<dbReference type="PANTHER" id="PTHR33021:SF193">
    <property type="entry name" value="OS06G0218600 PROTEIN"/>
    <property type="match status" value="1"/>
</dbReference>
<protein>
    <recommendedName>
        <fullName evidence="2">Phytocyanin domain-containing protein</fullName>
    </recommendedName>
</protein>
<reference evidence="3" key="1">
    <citation type="submission" date="2020-03" db="EMBL/GenBank/DDBJ databases">
        <title>Castanea mollissima Vanexum genome sequencing.</title>
        <authorList>
            <person name="Staton M."/>
        </authorList>
    </citation>
    <scope>NUCLEOTIDE SEQUENCE</scope>
    <source>
        <tissue evidence="3">Leaf</tissue>
    </source>
</reference>